<sequence>MKQQNTPKTYFVYLLECRDGSFYCGQTNDLEKRVELHNKGIASKYTSRKRPVKLIYSEKYFTRSEAMKREYQIKQLTKKEKIELVFSKKMSNNK</sequence>
<dbReference type="EMBL" id="JAAZKV010000018">
    <property type="protein sequence ID" value="NMA44585.1"/>
    <property type="molecule type" value="Genomic_DNA"/>
</dbReference>
<dbReference type="Pfam" id="PF01541">
    <property type="entry name" value="GIY-YIG"/>
    <property type="match status" value="1"/>
</dbReference>
<evidence type="ECO:0000313" key="2">
    <source>
        <dbReference type="EMBL" id="NMA44585.1"/>
    </source>
</evidence>
<dbReference type="SUPFAM" id="SSF82771">
    <property type="entry name" value="GIY-YIG endonuclease"/>
    <property type="match status" value="1"/>
</dbReference>
<organism evidence="2 3">
    <name type="scientific">Candidatus Iainarchaeum sp</name>
    <dbReference type="NCBI Taxonomy" id="3101447"/>
    <lineage>
        <taxon>Archaea</taxon>
        <taxon>Candidatus Iainarchaeota</taxon>
        <taxon>Candidatus Iainarchaeia</taxon>
        <taxon>Candidatus Iainarchaeales</taxon>
        <taxon>Candidatus Iainarchaeaceae</taxon>
        <taxon>Candidatus Iainarchaeum</taxon>
    </lineage>
</organism>
<evidence type="ECO:0000259" key="1">
    <source>
        <dbReference type="PROSITE" id="PS50164"/>
    </source>
</evidence>
<dbReference type="InterPro" id="IPR000305">
    <property type="entry name" value="GIY-YIG_endonuc"/>
</dbReference>
<dbReference type="InterPro" id="IPR050190">
    <property type="entry name" value="UPF0213_domain"/>
</dbReference>
<reference evidence="2 3" key="1">
    <citation type="journal article" date="2020" name="Biotechnol. Biofuels">
        <title>New insights from the biogas microbiome by comprehensive genome-resolved metagenomics of nearly 1600 species originating from multiple anaerobic digesters.</title>
        <authorList>
            <person name="Campanaro S."/>
            <person name="Treu L."/>
            <person name="Rodriguez-R L.M."/>
            <person name="Kovalovszki A."/>
            <person name="Ziels R.M."/>
            <person name="Maus I."/>
            <person name="Zhu X."/>
            <person name="Kougias P.G."/>
            <person name="Basile A."/>
            <person name="Luo G."/>
            <person name="Schluter A."/>
            <person name="Konstantinidis K.T."/>
            <person name="Angelidaki I."/>
        </authorList>
    </citation>
    <scope>NUCLEOTIDE SEQUENCE [LARGE SCALE GENOMIC DNA]</scope>
    <source>
        <strain evidence="2">AS22ysBPME_79</strain>
    </source>
</reference>
<dbReference type="Proteomes" id="UP000526302">
    <property type="component" value="Unassembled WGS sequence"/>
</dbReference>
<name>A0A7K4BZG4_9ARCH</name>
<dbReference type="CDD" id="cd10456">
    <property type="entry name" value="GIY-YIG_UPF0213"/>
    <property type="match status" value="1"/>
</dbReference>
<dbReference type="InterPro" id="IPR035901">
    <property type="entry name" value="GIY-YIG_endonuc_sf"/>
</dbReference>
<dbReference type="Gene3D" id="3.40.1440.10">
    <property type="entry name" value="GIY-YIG endonuclease"/>
    <property type="match status" value="1"/>
</dbReference>
<gene>
    <name evidence="2" type="ORF">GX950_02130</name>
</gene>
<protein>
    <submittedName>
        <fullName evidence="2">GIY-YIG nuclease family protein</fullName>
    </submittedName>
</protein>
<dbReference type="AlphaFoldDB" id="A0A7K4BZG4"/>
<dbReference type="PANTHER" id="PTHR34477">
    <property type="entry name" value="UPF0213 PROTEIN YHBQ"/>
    <property type="match status" value="1"/>
</dbReference>
<feature type="domain" description="GIY-YIG" evidence="1">
    <location>
        <begin position="8"/>
        <end position="83"/>
    </location>
</feature>
<comment type="caution">
    <text evidence="2">The sequence shown here is derived from an EMBL/GenBank/DDBJ whole genome shotgun (WGS) entry which is preliminary data.</text>
</comment>
<evidence type="ECO:0000313" key="3">
    <source>
        <dbReference type="Proteomes" id="UP000526302"/>
    </source>
</evidence>
<dbReference type="PANTHER" id="PTHR34477:SF1">
    <property type="entry name" value="UPF0213 PROTEIN YHBQ"/>
    <property type="match status" value="1"/>
</dbReference>
<dbReference type="PROSITE" id="PS50164">
    <property type="entry name" value="GIY_YIG"/>
    <property type="match status" value="1"/>
</dbReference>
<proteinExistence type="predicted"/>
<accession>A0A7K4BZG4</accession>